<keyword evidence="1" id="KW-1133">Transmembrane helix</keyword>
<dbReference type="OrthoDB" id="5149844at2"/>
<accession>A0A7Y9ZBT4</accession>
<evidence type="ECO:0000313" key="2">
    <source>
        <dbReference type="EMBL" id="NYI41258.1"/>
    </source>
</evidence>
<keyword evidence="3" id="KW-1185">Reference proteome</keyword>
<reference evidence="2 3" key="1">
    <citation type="submission" date="2020-07" db="EMBL/GenBank/DDBJ databases">
        <title>Sequencing the genomes of 1000 actinobacteria strains.</title>
        <authorList>
            <person name="Klenk H.-P."/>
        </authorList>
    </citation>
    <scope>NUCLEOTIDE SEQUENCE [LARGE SCALE GENOMIC DNA]</scope>
    <source>
        <strain evidence="2 3">DSM 19970</strain>
    </source>
</reference>
<dbReference type="Proteomes" id="UP000547973">
    <property type="component" value="Unassembled WGS sequence"/>
</dbReference>
<dbReference type="EMBL" id="JACBZO010000001">
    <property type="protein sequence ID" value="NYI41258.1"/>
    <property type="molecule type" value="Genomic_DNA"/>
</dbReference>
<dbReference type="AlphaFoldDB" id="A0A7Y9ZBT4"/>
<organism evidence="2 3">
    <name type="scientific">Demequina lutea</name>
    <dbReference type="NCBI Taxonomy" id="431489"/>
    <lineage>
        <taxon>Bacteria</taxon>
        <taxon>Bacillati</taxon>
        <taxon>Actinomycetota</taxon>
        <taxon>Actinomycetes</taxon>
        <taxon>Micrococcales</taxon>
        <taxon>Demequinaceae</taxon>
        <taxon>Demequina</taxon>
    </lineage>
</organism>
<protein>
    <submittedName>
        <fullName evidence="2">Uncharacterized protein</fullName>
    </submittedName>
</protein>
<name>A0A7Y9ZBT4_9MICO</name>
<sequence length="117" mass="12151">MVLYRELDPQLPDLGWNRSLPLAVTAEAVRAIHECSDSGALGAMAGAARSYWAAAGGIAIGTSFGAAFLALGWDIAAAVAFALVAPAALATMEARRRARQWQAVIEARLTVLGTARG</sequence>
<evidence type="ECO:0000256" key="1">
    <source>
        <dbReference type="SAM" id="Phobius"/>
    </source>
</evidence>
<gene>
    <name evidence="2" type="ORF">BKA03_001377</name>
</gene>
<proteinExistence type="predicted"/>
<dbReference type="RefSeq" id="WP_062075058.1">
    <property type="nucleotide sequence ID" value="NZ_BBRC01000005.1"/>
</dbReference>
<feature type="transmembrane region" description="Helical" evidence="1">
    <location>
        <begin position="75"/>
        <end position="92"/>
    </location>
</feature>
<feature type="transmembrane region" description="Helical" evidence="1">
    <location>
        <begin position="51"/>
        <end position="69"/>
    </location>
</feature>
<keyword evidence="1" id="KW-0812">Transmembrane</keyword>
<evidence type="ECO:0000313" key="3">
    <source>
        <dbReference type="Proteomes" id="UP000547973"/>
    </source>
</evidence>
<comment type="caution">
    <text evidence="2">The sequence shown here is derived from an EMBL/GenBank/DDBJ whole genome shotgun (WGS) entry which is preliminary data.</text>
</comment>
<keyword evidence="1" id="KW-0472">Membrane</keyword>